<keyword evidence="6" id="KW-1185">Reference proteome</keyword>
<dbReference type="InterPro" id="IPR033248">
    <property type="entry name" value="Transketolase_C"/>
</dbReference>
<organism evidence="5 6">
    <name type="scientific">Neobacillus cucumis</name>
    <dbReference type="NCBI Taxonomy" id="1740721"/>
    <lineage>
        <taxon>Bacteria</taxon>
        <taxon>Bacillati</taxon>
        <taxon>Bacillota</taxon>
        <taxon>Bacilli</taxon>
        <taxon>Bacillales</taxon>
        <taxon>Bacillaceae</taxon>
        <taxon>Neobacillus</taxon>
    </lineage>
</organism>
<gene>
    <name evidence="5" type="ORF">CVD27_12060</name>
</gene>
<dbReference type="Proteomes" id="UP000234950">
    <property type="component" value="Unassembled WGS sequence"/>
</dbReference>
<dbReference type="RefSeq" id="WP_101648157.1">
    <property type="nucleotide sequence ID" value="NZ_PGVE01000044.1"/>
</dbReference>
<comment type="caution">
    <text evidence="5">The sequence shown here is derived from an EMBL/GenBank/DDBJ whole genome shotgun (WGS) entry which is preliminary data.</text>
</comment>
<dbReference type="FunFam" id="3.40.50.970:FF:000129">
    <property type="entry name" value="Transketolase"/>
    <property type="match status" value="1"/>
</dbReference>
<evidence type="ECO:0000259" key="4">
    <source>
        <dbReference type="SMART" id="SM00861"/>
    </source>
</evidence>
<feature type="domain" description="Transketolase-like pyrimidine-binding" evidence="4">
    <location>
        <begin position="12"/>
        <end position="177"/>
    </location>
</feature>
<accession>A0A2N5HFD1</accession>
<dbReference type="OrthoDB" id="9803371at2"/>
<dbReference type="EMBL" id="PGVE01000044">
    <property type="protein sequence ID" value="PLS04230.1"/>
    <property type="molecule type" value="Genomic_DNA"/>
</dbReference>
<dbReference type="SMART" id="SM00861">
    <property type="entry name" value="Transket_pyr"/>
    <property type="match status" value="1"/>
</dbReference>
<evidence type="ECO:0000256" key="2">
    <source>
        <dbReference type="ARBA" id="ARBA00007131"/>
    </source>
</evidence>
<dbReference type="Gene3D" id="3.40.50.970">
    <property type="match status" value="1"/>
</dbReference>
<protein>
    <submittedName>
        <fullName evidence="5">Transketolase</fullName>
    </submittedName>
</protein>
<comment type="cofactor">
    <cofactor evidence="1">
        <name>thiamine diphosphate</name>
        <dbReference type="ChEBI" id="CHEBI:58937"/>
    </cofactor>
</comment>
<comment type="similarity">
    <text evidence="2">Belongs to the transketolase family.</text>
</comment>
<evidence type="ECO:0000313" key="6">
    <source>
        <dbReference type="Proteomes" id="UP000234950"/>
    </source>
</evidence>
<evidence type="ECO:0000313" key="5">
    <source>
        <dbReference type="EMBL" id="PLS04230.1"/>
    </source>
</evidence>
<dbReference type="Pfam" id="PF02780">
    <property type="entry name" value="Transketolase_C"/>
    <property type="match status" value="1"/>
</dbReference>
<dbReference type="InterPro" id="IPR005475">
    <property type="entry name" value="Transketolase-like_Pyr-bd"/>
</dbReference>
<dbReference type="InterPro" id="IPR029061">
    <property type="entry name" value="THDP-binding"/>
</dbReference>
<dbReference type="AlphaFoldDB" id="A0A2N5HFD1"/>
<dbReference type="InterPro" id="IPR051157">
    <property type="entry name" value="PDH/Transketolase"/>
</dbReference>
<dbReference type="PANTHER" id="PTHR43825">
    <property type="entry name" value="PYRUVATE DEHYDROGENASE E1 COMPONENT"/>
    <property type="match status" value="1"/>
</dbReference>
<evidence type="ECO:0000256" key="1">
    <source>
        <dbReference type="ARBA" id="ARBA00001964"/>
    </source>
</evidence>
<sequence>MSLMEKDILLKKATREAFGDEIVRLGEKNKNIYVVDIDIGKSCKTTEFAKQFPNQHVNVGIAEQNGAGLAAGLATTGKIPFVSTYAVFGSLRMAEQIRQEICYPNLNVKIACSHGGLTPANDGASHQSIEDMGVLRTIPNMTVIMGADYYSTRKLVEQAAEMYGPVYLRFTRDTVPMLYDENEEFTIGKAKQIKDGKDIAIIANGDTVYLALEAAKRLEEEGISVKLLDMHTIKPLDREAVVDCLNIGKIITVEDHNILNGLGSAVCEVVAEEGKGIVRRIGVQDQFGQSAPYEKLLELNGITIENIVTTAKNLVQN</sequence>
<proteinExistence type="inferred from homology"/>
<evidence type="ECO:0000256" key="3">
    <source>
        <dbReference type="ARBA" id="ARBA00023052"/>
    </source>
</evidence>
<name>A0A2N5HFD1_9BACI</name>
<dbReference type="CDD" id="cd07033">
    <property type="entry name" value="TPP_PYR_DXS_TK_like"/>
    <property type="match status" value="1"/>
</dbReference>
<dbReference type="Pfam" id="PF02779">
    <property type="entry name" value="Transket_pyr"/>
    <property type="match status" value="1"/>
</dbReference>
<dbReference type="Gene3D" id="3.40.50.920">
    <property type="match status" value="1"/>
</dbReference>
<dbReference type="SUPFAM" id="SSF52518">
    <property type="entry name" value="Thiamin diphosphate-binding fold (THDP-binding)"/>
    <property type="match status" value="1"/>
</dbReference>
<dbReference type="InterPro" id="IPR009014">
    <property type="entry name" value="Transketo_C/PFOR_II"/>
</dbReference>
<dbReference type="PANTHER" id="PTHR43825:SF1">
    <property type="entry name" value="TRANSKETOLASE-LIKE PYRIMIDINE-BINDING DOMAIN-CONTAINING PROTEIN"/>
    <property type="match status" value="1"/>
</dbReference>
<reference evidence="5 6" key="1">
    <citation type="submission" date="2017-11" db="EMBL/GenBank/DDBJ databases">
        <title>Comparitive Functional Genomics of Dry Heat Resistant strains isolated from the Viking Spacecraft.</title>
        <authorList>
            <person name="Seuylemezian A."/>
            <person name="Cooper K."/>
            <person name="Vaishampayan P."/>
        </authorList>
    </citation>
    <scope>NUCLEOTIDE SEQUENCE [LARGE SCALE GENOMIC DNA]</scope>
    <source>
        <strain evidence="5 6">V32-6</strain>
    </source>
</reference>
<keyword evidence="3" id="KW-0786">Thiamine pyrophosphate</keyword>
<dbReference type="SUPFAM" id="SSF52922">
    <property type="entry name" value="TK C-terminal domain-like"/>
    <property type="match status" value="1"/>
</dbReference>